<comment type="caution">
    <text evidence="2">The sequence shown here is derived from an EMBL/GenBank/DDBJ whole genome shotgun (WGS) entry which is preliminary data.</text>
</comment>
<protein>
    <submittedName>
        <fullName evidence="2">Uncharacterized protein</fullName>
    </submittedName>
</protein>
<accession>A0A9W4UK00</accession>
<proteinExistence type="predicted"/>
<organism evidence="2 3">
    <name type="scientific">Periconia digitata</name>
    <dbReference type="NCBI Taxonomy" id="1303443"/>
    <lineage>
        <taxon>Eukaryota</taxon>
        <taxon>Fungi</taxon>
        <taxon>Dikarya</taxon>
        <taxon>Ascomycota</taxon>
        <taxon>Pezizomycotina</taxon>
        <taxon>Dothideomycetes</taxon>
        <taxon>Pleosporomycetidae</taxon>
        <taxon>Pleosporales</taxon>
        <taxon>Massarineae</taxon>
        <taxon>Periconiaceae</taxon>
        <taxon>Periconia</taxon>
    </lineage>
</organism>
<dbReference type="EMBL" id="CAOQHR010000006">
    <property type="protein sequence ID" value="CAI6336417.1"/>
    <property type="molecule type" value="Genomic_DNA"/>
</dbReference>
<evidence type="ECO:0000256" key="1">
    <source>
        <dbReference type="SAM" id="MobiDB-lite"/>
    </source>
</evidence>
<keyword evidence="3" id="KW-1185">Reference proteome</keyword>
<dbReference type="Proteomes" id="UP001152607">
    <property type="component" value="Unassembled WGS sequence"/>
</dbReference>
<gene>
    <name evidence="2" type="ORF">PDIGIT_LOCUS9516</name>
</gene>
<sequence length="132" mass="14327">MAPRTIWASRAKSANYLICAKRINEPPTRGLDVWRCLVGPARPNAFPAITTTSSASACSRLDAPPNKTGQTIREPQHASRSPVRMPREGSDGLVAVAPVYPIPCSTTSDFAQGPRMNRDFTGSIDWHASHMP</sequence>
<name>A0A9W4UK00_9PLEO</name>
<dbReference type="AlphaFoldDB" id="A0A9W4UK00"/>
<reference evidence="2" key="1">
    <citation type="submission" date="2023-01" db="EMBL/GenBank/DDBJ databases">
        <authorList>
            <person name="Van Ghelder C."/>
            <person name="Rancurel C."/>
        </authorList>
    </citation>
    <scope>NUCLEOTIDE SEQUENCE</scope>
    <source>
        <strain evidence="2">CNCM I-4278</strain>
    </source>
</reference>
<feature type="region of interest" description="Disordered" evidence="1">
    <location>
        <begin position="57"/>
        <end position="89"/>
    </location>
</feature>
<evidence type="ECO:0000313" key="3">
    <source>
        <dbReference type="Proteomes" id="UP001152607"/>
    </source>
</evidence>
<evidence type="ECO:0000313" key="2">
    <source>
        <dbReference type="EMBL" id="CAI6336417.1"/>
    </source>
</evidence>